<feature type="transmembrane region" description="Helical" evidence="5">
    <location>
        <begin position="161"/>
        <end position="179"/>
    </location>
</feature>
<evidence type="ECO:0000256" key="3">
    <source>
        <dbReference type="ARBA" id="ARBA00022989"/>
    </source>
</evidence>
<feature type="transmembrane region" description="Helical" evidence="5">
    <location>
        <begin position="479"/>
        <end position="500"/>
    </location>
</feature>
<feature type="transmembrane region" description="Helical" evidence="5">
    <location>
        <begin position="366"/>
        <end position="390"/>
    </location>
</feature>
<dbReference type="OMA" id="FCWFTHT"/>
<name>A0A8I6RAU5_CIMLE</name>
<evidence type="ECO:0000259" key="6">
    <source>
        <dbReference type="PROSITE" id="PS50850"/>
    </source>
</evidence>
<comment type="subcellular location">
    <subcellularLocation>
        <location evidence="1">Membrane</location>
        <topology evidence="1">Multi-pass membrane protein</topology>
    </subcellularLocation>
</comment>
<evidence type="ECO:0000256" key="1">
    <source>
        <dbReference type="ARBA" id="ARBA00004141"/>
    </source>
</evidence>
<dbReference type="PANTHER" id="PTHR24064">
    <property type="entry name" value="SOLUTE CARRIER FAMILY 22 MEMBER"/>
    <property type="match status" value="1"/>
</dbReference>
<keyword evidence="3 5" id="KW-1133">Transmembrane helix</keyword>
<dbReference type="Pfam" id="PF00083">
    <property type="entry name" value="Sugar_tr"/>
    <property type="match status" value="1"/>
</dbReference>
<feature type="transmembrane region" description="Helical" evidence="5">
    <location>
        <begin position="219"/>
        <end position="241"/>
    </location>
</feature>
<evidence type="ECO:0000256" key="2">
    <source>
        <dbReference type="ARBA" id="ARBA00022692"/>
    </source>
</evidence>
<feature type="transmembrane region" description="Helical" evidence="5">
    <location>
        <begin position="185"/>
        <end position="207"/>
    </location>
</feature>
<dbReference type="Gene3D" id="1.20.1250.20">
    <property type="entry name" value="MFS general substrate transporter like domains"/>
    <property type="match status" value="1"/>
</dbReference>
<proteinExistence type="predicted"/>
<evidence type="ECO:0000313" key="7">
    <source>
        <dbReference type="EnsemblMetazoa" id="XP_014242450.1"/>
    </source>
</evidence>
<evidence type="ECO:0000256" key="5">
    <source>
        <dbReference type="SAM" id="Phobius"/>
    </source>
</evidence>
<dbReference type="InterPro" id="IPR005828">
    <property type="entry name" value="MFS_sugar_transport-like"/>
</dbReference>
<dbReference type="InterPro" id="IPR036259">
    <property type="entry name" value="MFS_trans_sf"/>
</dbReference>
<feature type="domain" description="Major facilitator superfamily (MFS) profile" evidence="6">
    <location>
        <begin position="21"/>
        <end position="505"/>
    </location>
</feature>
<feature type="transmembrane region" description="Helical" evidence="5">
    <location>
        <begin position="421"/>
        <end position="442"/>
    </location>
</feature>
<accession>A0A8I6RAU5</accession>
<dbReference type="InterPro" id="IPR020846">
    <property type="entry name" value="MFS_dom"/>
</dbReference>
<reference evidence="7" key="1">
    <citation type="submission" date="2022-01" db="UniProtKB">
        <authorList>
            <consortium name="EnsemblMetazoa"/>
        </authorList>
    </citation>
    <scope>IDENTIFICATION</scope>
</reference>
<protein>
    <recommendedName>
        <fullName evidence="6">Major facilitator superfamily (MFS) profile domain-containing protein</fullName>
    </recommendedName>
</protein>
<evidence type="ECO:0000313" key="8">
    <source>
        <dbReference type="Proteomes" id="UP000494040"/>
    </source>
</evidence>
<dbReference type="RefSeq" id="XP_014242450.1">
    <property type="nucleotide sequence ID" value="XM_014386964.2"/>
</dbReference>
<keyword evidence="4 5" id="KW-0472">Membrane</keyword>
<dbReference type="KEGG" id="clec:106662722"/>
<dbReference type="PROSITE" id="PS50850">
    <property type="entry name" value="MFS"/>
    <property type="match status" value="1"/>
</dbReference>
<dbReference type="RefSeq" id="XP_024086289.1">
    <property type="nucleotide sequence ID" value="XM_024230521.1"/>
</dbReference>
<dbReference type="AlphaFoldDB" id="A0A8I6RAU5"/>
<keyword evidence="2 5" id="KW-0812">Transmembrane</keyword>
<dbReference type="GO" id="GO:0022857">
    <property type="term" value="F:transmembrane transporter activity"/>
    <property type="evidence" value="ECO:0007669"/>
    <property type="project" value="InterPro"/>
</dbReference>
<feature type="transmembrane region" description="Helical" evidence="5">
    <location>
        <begin position="397"/>
        <end position="415"/>
    </location>
</feature>
<dbReference type="EnsemblMetazoa" id="XM_024230521.1">
    <property type="protein sequence ID" value="XP_024086289.1"/>
    <property type="gene ID" value="LOC106662722"/>
</dbReference>
<dbReference type="Proteomes" id="UP000494040">
    <property type="component" value="Unassembled WGS sequence"/>
</dbReference>
<dbReference type="EnsemblMetazoa" id="XM_014386964.2">
    <property type="protein sequence ID" value="XP_014242450.1"/>
    <property type="gene ID" value="LOC106662722"/>
</dbReference>
<dbReference type="CDD" id="cd17317">
    <property type="entry name" value="MFS_SLC22"/>
    <property type="match status" value="1"/>
</dbReference>
<feature type="transmembrane region" description="Helical" evidence="5">
    <location>
        <begin position="247"/>
        <end position="266"/>
    </location>
</feature>
<dbReference type="SUPFAM" id="SSF103473">
    <property type="entry name" value="MFS general substrate transporter"/>
    <property type="match status" value="1"/>
</dbReference>
<dbReference type="OrthoDB" id="2261376at2759"/>
<feature type="transmembrane region" description="Helical" evidence="5">
    <location>
        <begin position="337"/>
        <end position="354"/>
    </location>
</feature>
<dbReference type="GeneID" id="106662722"/>
<keyword evidence="8" id="KW-1185">Reference proteome</keyword>
<organism evidence="7 8">
    <name type="scientific">Cimex lectularius</name>
    <name type="common">Bed bug</name>
    <name type="synonym">Acanthia lectularia</name>
    <dbReference type="NCBI Taxonomy" id="79782"/>
    <lineage>
        <taxon>Eukaryota</taxon>
        <taxon>Metazoa</taxon>
        <taxon>Ecdysozoa</taxon>
        <taxon>Arthropoda</taxon>
        <taxon>Hexapoda</taxon>
        <taxon>Insecta</taxon>
        <taxon>Pterygota</taxon>
        <taxon>Neoptera</taxon>
        <taxon>Paraneoptera</taxon>
        <taxon>Hemiptera</taxon>
        <taxon>Heteroptera</taxon>
        <taxon>Panheteroptera</taxon>
        <taxon>Cimicomorpha</taxon>
        <taxon>Cimicidae</taxon>
        <taxon>Cimex</taxon>
    </lineage>
</organism>
<feature type="transmembrane region" description="Helical" evidence="5">
    <location>
        <begin position="18"/>
        <end position="40"/>
    </location>
</feature>
<sequence>MDLECIIKELGQFNRYQVYIFLLLFASVTFNTFYSVSYIFTAGDLNYRCFVEDCDNKTTPVFEQQWLKNAIPFKNDKFSKCQSYIRFNETFESCFTFNKEETEKCNNFVFQTNEKTIANEFNLLCGENHWKLTLVGTINNIGQFIGMPLAGIFSDKCGRKTTLTTMLLLSTVMGILRSFSPTYYVFLFLEMMDAIVASGCYSASFILGMEIISYKKRVFGSILLCCCYTVGEVILGLTAWAIPDWRIYLRILYIPGLLFVFYIWIVPESIRWLYTQNRFLEMRKIIDKIAIVNGKTLSKSNIQKLDSLGTENKIEEDSEEKHIWKTISKSKTIKTRLLVSSFVWITHTFVFYGLSLNSVSVAGNKYANFILVSLVEIPGYVVTLFVLDLFGRRVSNALFLFISALSCFGFCFLSEEKVNGRLILFLLGKCSITASFNVLYIFTSEMYPTKLRHSLLGICSMFGRIGSMAAPQTPLLSKYVNPILIFGTMSVLSGFCCIYFPETANTKLPDSLEEAENIDKCKDLQKKAVVMLNDKSGRSEDS</sequence>
<evidence type="ECO:0000256" key="4">
    <source>
        <dbReference type="ARBA" id="ARBA00023136"/>
    </source>
</evidence>
<dbReference type="GO" id="GO:0016020">
    <property type="term" value="C:membrane"/>
    <property type="evidence" value="ECO:0007669"/>
    <property type="project" value="UniProtKB-SubCell"/>
</dbReference>